<reference evidence="2 3" key="1">
    <citation type="submission" date="2020-10" db="EMBL/GenBank/DDBJ databases">
        <title>Degradation of 1,4-Dioxane by Xanthobacter sp. YN2, via a Novel Group-2 Soluble Di-Iron Monooxygenase.</title>
        <authorList>
            <person name="Ma F."/>
            <person name="Wang Y."/>
            <person name="Yang J."/>
            <person name="Guo H."/>
            <person name="Su D."/>
            <person name="Yu L."/>
        </authorList>
    </citation>
    <scope>NUCLEOTIDE SEQUENCE [LARGE SCALE GENOMIC DNA]</scope>
    <source>
        <strain evidence="2 3">YN2</strain>
    </source>
</reference>
<dbReference type="PANTHER" id="PTHR43194:SF2">
    <property type="entry name" value="PEROXISOMAL MEMBRANE PROTEIN LPX1"/>
    <property type="match status" value="1"/>
</dbReference>
<dbReference type="EMBL" id="CP063362">
    <property type="protein sequence ID" value="QRG09578.1"/>
    <property type="molecule type" value="Genomic_DNA"/>
</dbReference>
<dbReference type="Proteomes" id="UP000596427">
    <property type="component" value="Chromosome"/>
</dbReference>
<keyword evidence="3" id="KW-1185">Reference proteome</keyword>
<dbReference type="Pfam" id="PF00561">
    <property type="entry name" value="Abhydrolase_1"/>
    <property type="match status" value="1"/>
</dbReference>
<evidence type="ECO:0000313" key="3">
    <source>
        <dbReference type="Proteomes" id="UP000596427"/>
    </source>
</evidence>
<dbReference type="Gene3D" id="3.40.50.1820">
    <property type="entry name" value="alpha/beta hydrolase"/>
    <property type="match status" value="1"/>
</dbReference>
<evidence type="ECO:0000259" key="1">
    <source>
        <dbReference type="Pfam" id="PF00561"/>
    </source>
</evidence>
<dbReference type="InterPro" id="IPR029058">
    <property type="entry name" value="AB_hydrolase_fold"/>
</dbReference>
<dbReference type="InterPro" id="IPR050228">
    <property type="entry name" value="Carboxylesterase_BioH"/>
</dbReference>
<accession>A0A974SMD4</accession>
<keyword evidence="2" id="KW-0378">Hydrolase</keyword>
<dbReference type="InterPro" id="IPR000073">
    <property type="entry name" value="AB_hydrolase_1"/>
</dbReference>
<evidence type="ECO:0000313" key="2">
    <source>
        <dbReference type="EMBL" id="QRG09578.1"/>
    </source>
</evidence>
<organism evidence="2 3">
    <name type="scientific">Xanthobacter dioxanivorans</name>
    <dbReference type="NCBI Taxonomy" id="2528964"/>
    <lineage>
        <taxon>Bacteria</taxon>
        <taxon>Pseudomonadati</taxon>
        <taxon>Pseudomonadota</taxon>
        <taxon>Alphaproteobacteria</taxon>
        <taxon>Hyphomicrobiales</taxon>
        <taxon>Xanthobacteraceae</taxon>
        <taxon>Xanthobacter</taxon>
    </lineage>
</organism>
<protein>
    <submittedName>
        <fullName evidence="2">Alpha/beta hydrolase</fullName>
    </submittedName>
</protein>
<dbReference type="PANTHER" id="PTHR43194">
    <property type="entry name" value="HYDROLASE ALPHA/BETA FOLD FAMILY"/>
    <property type="match status" value="1"/>
</dbReference>
<sequence length="277" mass="29480">MTFIVSDGLKIAADVAGPKGGKPVLLLHGGGQTRGSWRDTIDVLAARGHRAYALDARGHGDSDRSPSGDYTPDSFSRDLKDVIRQIGEDVVVIGASLGGINGLLAAGEGGPGAVSTLVLVDVAVQTNPYGVKRIQDFMQANPDGFASLDDAADAVAAYAVDRPRPAANDGLLRNLRKVGEKYYWHWDARFLGSWHPSHAAAMGRLEAAARALEIPVLLVHAAHSDVVGPREIAHLRSLVPHAEYMRVENASHMVVGDKNSTFNETILAFLAHVTSVE</sequence>
<dbReference type="SUPFAM" id="SSF53474">
    <property type="entry name" value="alpha/beta-Hydrolases"/>
    <property type="match status" value="1"/>
</dbReference>
<dbReference type="GO" id="GO:0016787">
    <property type="term" value="F:hydrolase activity"/>
    <property type="evidence" value="ECO:0007669"/>
    <property type="project" value="UniProtKB-KW"/>
</dbReference>
<name>A0A974SMD4_9HYPH</name>
<gene>
    <name evidence="2" type="ORF">EZH22_10180</name>
</gene>
<dbReference type="PRINTS" id="PR00412">
    <property type="entry name" value="EPOXHYDRLASE"/>
</dbReference>
<dbReference type="InterPro" id="IPR000639">
    <property type="entry name" value="Epox_hydrolase-like"/>
</dbReference>
<dbReference type="KEGG" id="xdi:EZH22_10180"/>
<feature type="domain" description="AB hydrolase-1" evidence="1">
    <location>
        <begin position="22"/>
        <end position="257"/>
    </location>
</feature>
<proteinExistence type="predicted"/>
<dbReference type="AlphaFoldDB" id="A0A974SMD4"/>